<dbReference type="AlphaFoldDB" id="A0A5N5QU54"/>
<name>A0A5N5QU54_9AGAM</name>
<gene>
    <name evidence="2" type="ORF">CTheo_1544</name>
</gene>
<feature type="domain" description="N-acetyltransferase" evidence="1">
    <location>
        <begin position="112"/>
        <end position="262"/>
    </location>
</feature>
<evidence type="ECO:0000259" key="1">
    <source>
        <dbReference type="PROSITE" id="PS51186"/>
    </source>
</evidence>
<evidence type="ECO:0000313" key="3">
    <source>
        <dbReference type="Proteomes" id="UP000383932"/>
    </source>
</evidence>
<dbReference type="OrthoDB" id="630895at2759"/>
<proteinExistence type="predicted"/>
<dbReference type="Proteomes" id="UP000383932">
    <property type="component" value="Unassembled WGS sequence"/>
</dbReference>
<dbReference type="Pfam" id="PF13302">
    <property type="entry name" value="Acetyltransf_3"/>
    <property type="match status" value="1"/>
</dbReference>
<reference evidence="2 3" key="1">
    <citation type="journal article" date="2019" name="Fungal Biol. Biotechnol.">
        <title>Draft genome sequence of fastidious pathogen Ceratobasidium theobromae, which causes vascular-streak dieback in Theobroma cacao.</title>
        <authorList>
            <person name="Ali S.S."/>
            <person name="Asman A."/>
            <person name="Shao J."/>
            <person name="Firmansyah A.P."/>
            <person name="Susilo A.W."/>
            <person name="Rosmana A."/>
            <person name="McMahon P."/>
            <person name="Junaid M."/>
            <person name="Guest D."/>
            <person name="Kheng T.Y."/>
            <person name="Meinhardt L.W."/>
            <person name="Bailey B.A."/>
        </authorList>
    </citation>
    <scope>NUCLEOTIDE SEQUENCE [LARGE SCALE GENOMIC DNA]</scope>
    <source>
        <strain evidence="2 3">CT2</strain>
    </source>
</reference>
<dbReference type="PANTHER" id="PTHR43328:SF1">
    <property type="entry name" value="N-ACETYLTRANSFERASE DOMAIN-CONTAINING PROTEIN"/>
    <property type="match status" value="1"/>
</dbReference>
<dbReference type="SUPFAM" id="SSF55729">
    <property type="entry name" value="Acyl-CoA N-acyltransferases (Nat)"/>
    <property type="match status" value="1"/>
</dbReference>
<dbReference type="PANTHER" id="PTHR43328">
    <property type="entry name" value="ACETYLTRANSFERASE-RELATED"/>
    <property type="match status" value="1"/>
</dbReference>
<organism evidence="2 3">
    <name type="scientific">Ceratobasidium theobromae</name>
    <dbReference type="NCBI Taxonomy" id="1582974"/>
    <lineage>
        <taxon>Eukaryota</taxon>
        <taxon>Fungi</taxon>
        <taxon>Dikarya</taxon>
        <taxon>Basidiomycota</taxon>
        <taxon>Agaricomycotina</taxon>
        <taxon>Agaricomycetes</taxon>
        <taxon>Cantharellales</taxon>
        <taxon>Ceratobasidiaceae</taxon>
        <taxon>Ceratobasidium</taxon>
    </lineage>
</organism>
<evidence type="ECO:0000313" key="2">
    <source>
        <dbReference type="EMBL" id="KAB5595083.1"/>
    </source>
</evidence>
<dbReference type="InterPro" id="IPR016181">
    <property type="entry name" value="Acyl_CoA_acyltransferase"/>
</dbReference>
<dbReference type="EMBL" id="SSOP01000013">
    <property type="protein sequence ID" value="KAB5595083.1"/>
    <property type="molecule type" value="Genomic_DNA"/>
</dbReference>
<protein>
    <recommendedName>
        <fullName evidence="1">N-acetyltransferase domain-containing protein</fullName>
    </recommendedName>
</protein>
<dbReference type="GO" id="GO:0016747">
    <property type="term" value="F:acyltransferase activity, transferring groups other than amino-acyl groups"/>
    <property type="evidence" value="ECO:0007669"/>
    <property type="project" value="InterPro"/>
</dbReference>
<comment type="caution">
    <text evidence="2">The sequence shown here is derived from an EMBL/GenBank/DDBJ whole genome shotgun (WGS) entry which is preliminary data.</text>
</comment>
<dbReference type="Gene3D" id="3.40.630.30">
    <property type="match status" value="1"/>
</dbReference>
<dbReference type="PROSITE" id="PS51186">
    <property type="entry name" value="GNAT"/>
    <property type="match status" value="1"/>
</dbReference>
<accession>A0A5N5QU54</accession>
<sequence length="279" mass="31443">MSTSSVAPDYPYNLRYAAVLQHNPITNEPFIPLPAPHSNIRLTPARLEDASALVEILNSPEVYMNILAPPFPYLREHADEWLQNYVRDYEKAMADIRNVDGDVGFLDKFPLGHIREVALDGTETLLGAIGLMREDQFVEIRDSEARIARVNTNLNLPTGDPHVVWTIGGKWLFYFIARDQLDDHHDIWVDYLRPTHHGRGVMTAVVKALIELWAIPHMNAHKFLATPFTHNIGSQKVFQKNGFQLTGHVVGAFRLSESKGGHVMDCSCFVRDVPPDGSI</sequence>
<dbReference type="InterPro" id="IPR000182">
    <property type="entry name" value="GNAT_dom"/>
</dbReference>
<keyword evidence="3" id="KW-1185">Reference proteome</keyword>